<organism evidence="2 3">
    <name type="scientific">Ganoderma sinense ZZ0214-1</name>
    <dbReference type="NCBI Taxonomy" id="1077348"/>
    <lineage>
        <taxon>Eukaryota</taxon>
        <taxon>Fungi</taxon>
        <taxon>Dikarya</taxon>
        <taxon>Basidiomycota</taxon>
        <taxon>Agaricomycotina</taxon>
        <taxon>Agaricomycetes</taxon>
        <taxon>Polyporales</taxon>
        <taxon>Polyporaceae</taxon>
        <taxon>Ganoderma</taxon>
    </lineage>
</organism>
<dbReference type="AlphaFoldDB" id="A0A2G8S0H9"/>
<feature type="compositionally biased region" description="Acidic residues" evidence="1">
    <location>
        <begin position="61"/>
        <end position="73"/>
    </location>
</feature>
<evidence type="ECO:0000313" key="2">
    <source>
        <dbReference type="EMBL" id="PIL27280.1"/>
    </source>
</evidence>
<accession>A0A2G8S0H9</accession>
<evidence type="ECO:0000313" key="3">
    <source>
        <dbReference type="Proteomes" id="UP000230002"/>
    </source>
</evidence>
<proteinExistence type="predicted"/>
<keyword evidence="3" id="KW-1185">Reference proteome</keyword>
<name>A0A2G8S0H9_9APHY</name>
<dbReference type="EMBL" id="AYKW01000034">
    <property type="protein sequence ID" value="PIL27280.1"/>
    <property type="molecule type" value="Genomic_DNA"/>
</dbReference>
<evidence type="ECO:0000256" key="1">
    <source>
        <dbReference type="SAM" id="MobiDB-lite"/>
    </source>
</evidence>
<gene>
    <name evidence="2" type="ORF">GSI_10427</name>
</gene>
<comment type="caution">
    <text evidence="2">The sequence shown here is derived from an EMBL/GenBank/DDBJ whole genome shotgun (WGS) entry which is preliminary data.</text>
</comment>
<dbReference type="Proteomes" id="UP000230002">
    <property type="component" value="Unassembled WGS sequence"/>
</dbReference>
<sequence length="176" mass="20048">MVVDNEQDTKGHQARPMVPWENMVILRLYAQSSTASRRTYTERFDALIKSAIDSRAHMEAESEDEDGDEEEEGGSSSAPGPRTLQETVRAQPHPEPPSRSRKKGGKTTIRLADLFLYPRAPRGYDGLSPAEKQVFEASDDGDRLRRLRFIWKMGEVQYNNEQRLTETLQPDGRREA</sequence>
<feature type="region of interest" description="Disordered" evidence="1">
    <location>
        <begin position="55"/>
        <end position="107"/>
    </location>
</feature>
<protein>
    <submittedName>
        <fullName evidence="2">Uncharacterized protein</fullName>
    </submittedName>
</protein>
<reference evidence="2 3" key="1">
    <citation type="journal article" date="2015" name="Sci. Rep.">
        <title>Chromosome-level genome map provides insights into diverse defense mechanisms in the medicinal fungus Ganoderma sinense.</title>
        <authorList>
            <person name="Zhu Y."/>
            <person name="Xu J."/>
            <person name="Sun C."/>
            <person name="Zhou S."/>
            <person name="Xu H."/>
            <person name="Nelson D.R."/>
            <person name="Qian J."/>
            <person name="Song J."/>
            <person name="Luo H."/>
            <person name="Xiang L."/>
            <person name="Li Y."/>
            <person name="Xu Z."/>
            <person name="Ji A."/>
            <person name="Wang L."/>
            <person name="Lu S."/>
            <person name="Hayward A."/>
            <person name="Sun W."/>
            <person name="Li X."/>
            <person name="Schwartz D.C."/>
            <person name="Wang Y."/>
            <person name="Chen S."/>
        </authorList>
    </citation>
    <scope>NUCLEOTIDE SEQUENCE [LARGE SCALE GENOMIC DNA]</scope>
    <source>
        <strain evidence="2 3">ZZ0214-1</strain>
    </source>
</reference>